<accession>A0A0A9XJ20</accession>
<proteinExistence type="predicted"/>
<reference evidence="4" key="3">
    <citation type="journal article" date="2016" name="Gigascience">
        <title>De novo construction of an expanded transcriptome assembly for the western tarnished plant bug, Lygus hesperus.</title>
        <authorList>
            <person name="Tassone E.E."/>
            <person name="Geib S.M."/>
            <person name="Hall B."/>
            <person name="Fabrick J.A."/>
            <person name="Brent C.S."/>
            <person name="Hull J.J."/>
        </authorList>
    </citation>
    <scope>NUCLEOTIDE SEQUENCE</scope>
</reference>
<sequence>MPGIIAWVSGTGAPVGTQPYCVGLRCDMDALALSEPINSIRETYNSVVPNMMHACGHDGHMSILTYTVAAICQPSFLQTLPSNFIVKFFFQPAEEDISGARVMVKQMHVLDETSKYGPHVDEVYGLHLISSLPYGVAQSQRGCVLAASMDIDIKVHGRSGHAGCPQRGIDATLIAANILLSAQTIITRNIPPCSSTVLSFGHFVSGEIRNGIASDALIMGTIRSDNQENAELIYQRLQQICAGASIQYNCQAEVAL</sequence>
<protein>
    <submittedName>
        <fullName evidence="1">N-acetyldiaminopimelate deacetylase</fullName>
    </submittedName>
</protein>
<dbReference type="InterPro" id="IPR036264">
    <property type="entry name" value="Bact_exopeptidase_dim_dom"/>
</dbReference>
<evidence type="ECO:0000313" key="4">
    <source>
        <dbReference type="EMBL" id="JAQ04910.1"/>
    </source>
</evidence>
<dbReference type="EMBL" id="GDHC01013719">
    <property type="protein sequence ID" value="JAQ04910.1"/>
    <property type="molecule type" value="Transcribed_RNA"/>
</dbReference>
<dbReference type="SUPFAM" id="SSF53187">
    <property type="entry name" value="Zn-dependent exopeptidases"/>
    <property type="match status" value="1"/>
</dbReference>
<dbReference type="Pfam" id="PF01546">
    <property type="entry name" value="Peptidase_M20"/>
    <property type="match status" value="1"/>
</dbReference>
<reference evidence="1" key="1">
    <citation type="journal article" date="2014" name="PLoS ONE">
        <title>Transcriptome-Based Identification of ABC Transporters in the Western Tarnished Plant Bug Lygus hesperus.</title>
        <authorList>
            <person name="Hull J.J."/>
            <person name="Chaney K."/>
            <person name="Geib S.M."/>
            <person name="Fabrick J.A."/>
            <person name="Brent C.S."/>
            <person name="Walsh D."/>
            <person name="Lavine L.C."/>
        </authorList>
    </citation>
    <scope>NUCLEOTIDE SEQUENCE</scope>
</reference>
<dbReference type="EMBL" id="GBHO01024779">
    <property type="protein sequence ID" value="JAG18825.1"/>
    <property type="molecule type" value="Transcribed_RNA"/>
</dbReference>
<evidence type="ECO:0000313" key="3">
    <source>
        <dbReference type="EMBL" id="JAG18826.1"/>
    </source>
</evidence>
<dbReference type="AlphaFoldDB" id="A0A0A9XJ20"/>
<dbReference type="InterPro" id="IPR002933">
    <property type="entry name" value="Peptidase_M20"/>
</dbReference>
<dbReference type="Gene3D" id="3.40.630.10">
    <property type="entry name" value="Zn peptidases"/>
    <property type="match status" value="1"/>
</dbReference>
<organism evidence="1">
    <name type="scientific">Lygus hesperus</name>
    <name type="common">Western plant bug</name>
    <dbReference type="NCBI Taxonomy" id="30085"/>
    <lineage>
        <taxon>Eukaryota</taxon>
        <taxon>Metazoa</taxon>
        <taxon>Ecdysozoa</taxon>
        <taxon>Arthropoda</taxon>
        <taxon>Hexapoda</taxon>
        <taxon>Insecta</taxon>
        <taxon>Pterygota</taxon>
        <taxon>Neoptera</taxon>
        <taxon>Paraneoptera</taxon>
        <taxon>Hemiptera</taxon>
        <taxon>Heteroptera</taxon>
        <taxon>Panheteroptera</taxon>
        <taxon>Cimicomorpha</taxon>
        <taxon>Miridae</taxon>
        <taxon>Mirini</taxon>
        <taxon>Lygus</taxon>
    </lineage>
</organism>
<dbReference type="PANTHER" id="PTHR11014:SF63">
    <property type="entry name" value="METALLOPEPTIDASE, PUTATIVE (AFU_ORTHOLOGUE AFUA_6G09600)-RELATED"/>
    <property type="match status" value="1"/>
</dbReference>
<dbReference type="Gene3D" id="3.30.70.360">
    <property type="match status" value="1"/>
</dbReference>
<name>A0A0A9XJ20_LYGHE</name>
<reference evidence="1" key="2">
    <citation type="submission" date="2014-07" db="EMBL/GenBank/DDBJ databases">
        <authorList>
            <person name="Hull J."/>
        </authorList>
    </citation>
    <scope>NUCLEOTIDE SEQUENCE</scope>
</reference>
<dbReference type="SUPFAM" id="SSF55031">
    <property type="entry name" value="Bacterial exopeptidase dimerisation domain"/>
    <property type="match status" value="1"/>
</dbReference>
<dbReference type="EMBL" id="GBHO01024781">
    <property type="protein sequence ID" value="JAG18823.1"/>
    <property type="molecule type" value="Transcribed_RNA"/>
</dbReference>
<dbReference type="InterPro" id="IPR017439">
    <property type="entry name" value="Amidohydrolase"/>
</dbReference>
<evidence type="ECO:0000313" key="1">
    <source>
        <dbReference type="EMBL" id="JAG18823.1"/>
    </source>
</evidence>
<dbReference type="EMBL" id="GBHO01024778">
    <property type="protein sequence ID" value="JAG18826.1"/>
    <property type="molecule type" value="Transcribed_RNA"/>
</dbReference>
<gene>
    <name evidence="4" type="primary">PEPE_0134</name>
    <name evidence="1" type="ORF">CM83_6148</name>
    <name evidence="3" type="ORF">CM83_6149</name>
    <name evidence="2" type="ORF">CM83_6150</name>
    <name evidence="4" type="ORF">g.31602</name>
</gene>
<dbReference type="NCBIfam" id="TIGR01891">
    <property type="entry name" value="amidohydrolases"/>
    <property type="match status" value="1"/>
</dbReference>
<dbReference type="GO" id="GO:0016787">
    <property type="term" value="F:hydrolase activity"/>
    <property type="evidence" value="ECO:0007669"/>
    <property type="project" value="InterPro"/>
</dbReference>
<dbReference type="PANTHER" id="PTHR11014">
    <property type="entry name" value="PEPTIDASE M20 FAMILY MEMBER"/>
    <property type="match status" value="1"/>
</dbReference>
<evidence type="ECO:0000313" key="2">
    <source>
        <dbReference type="EMBL" id="JAG18825.1"/>
    </source>
</evidence>